<feature type="compositionally biased region" description="Basic and acidic residues" evidence="1">
    <location>
        <begin position="89"/>
        <end position="99"/>
    </location>
</feature>
<evidence type="ECO:0000313" key="3">
    <source>
        <dbReference type="Proteomes" id="UP000053424"/>
    </source>
</evidence>
<accession>A0A0C2YCM3</accession>
<dbReference type="HOGENOM" id="CLU_1289053_0_0_1"/>
<evidence type="ECO:0000256" key="1">
    <source>
        <dbReference type="SAM" id="MobiDB-lite"/>
    </source>
</evidence>
<feature type="compositionally biased region" description="Basic residues" evidence="1">
    <location>
        <begin position="109"/>
        <end position="118"/>
    </location>
</feature>
<keyword evidence="3" id="KW-1185">Reference proteome</keyword>
<feature type="region of interest" description="Disordered" evidence="1">
    <location>
        <begin position="1"/>
        <end position="126"/>
    </location>
</feature>
<feature type="compositionally biased region" description="Pro residues" evidence="1">
    <location>
        <begin position="43"/>
        <end position="61"/>
    </location>
</feature>
<sequence>MSLPPTPPSTAPVRGTGVRGRLMRGVSFRGRGMRPPGGSQGAPAPPAMPSAPAPPAPPSPPAGGSRDPPDPNPGARAGDKRTASSPAPRDVEASKRAREGPAVPVQKLTLKKPRSHHMRKEEIEKDEISTKTALETHIRALWMLPLQTKVPPKPSEAQITVFESRFSDEMAVATSVRDTLRDNAVQIDGVRKKVSKFRNDLLRESISIIAGNIR</sequence>
<gene>
    <name evidence="2" type="ORF">M413DRAFT_29987</name>
</gene>
<proteinExistence type="predicted"/>
<reference evidence="3" key="2">
    <citation type="submission" date="2015-01" db="EMBL/GenBank/DDBJ databases">
        <title>Evolutionary Origins and Diversification of the Mycorrhizal Mutualists.</title>
        <authorList>
            <consortium name="DOE Joint Genome Institute"/>
            <consortium name="Mycorrhizal Genomics Consortium"/>
            <person name="Kohler A."/>
            <person name="Kuo A."/>
            <person name="Nagy L.G."/>
            <person name="Floudas D."/>
            <person name="Copeland A."/>
            <person name="Barry K.W."/>
            <person name="Cichocki N."/>
            <person name="Veneault-Fourrey C."/>
            <person name="LaButti K."/>
            <person name="Lindquist E.A."/>
            <person name="Lipzen A."/>
            <person name="Lundell T."/>
            <person name="Morin E."/>
            <person name="Murat C."/>
            <person name="Riley R."/>
            <person name="Ohm R."/>
            <person name="Sun H."/>
            <person name="Tunlid A."/>
            <person name="Henrissat B."/>
            <person name="Grigoriev I.V."/>
            <person name="Hibbett D.S."/>
            <person name="Martin F."/>
        </authorList>
    </citation>
    <scope>NUCLEOTIDE SEQUENCE [LARGE SCALE GENOMIC DNA]</scope>
    <source>
        <strain evidence="3">h7</strain>
    </source>
</reference>
<dbReference type="AlphaFoldDB" id="A0A0C2YCM3"/>
<name>A0A0C2YCM3_HEBCY</name>
<reference evidence="2 3" key="1">
    <citation type="submission" date="2014-04" db="EMBL/GenBank/DDBJ databases">
        <authorList>
            <consortium name="DOE Joint Genome Institute"/>
            <person name="Kuo A."/>
            <person name="Gay G."/>
            <person name="Dore J."/>
            <person name="Kohler A."/>
            <person name="Nagy L.G."/>
            <person name="Floudas D."/>
            <person name="Copeland A."/>
            <person name="Barry K.W."/>
            <person name="Cichocki N."/>
            <person name="Veneault-Fourrey C."/>
            <person name="LaButti K."/>
            <person name="Lindquist E.A."/>
            <person name="Lipzen A."/>
            <person name="Lundell T."/>
            <person name="Morin E."/>
            <person name="Murat C."/>
            <person name="Sun H."/>
            <person name="Tunlid A."/>
            <person name="Henrissat B."/>
            <person name="Grigoriev I.V."/>
            <person name="Hibbett D.S."/>
            <person name="Martin F."/>
            <person name="Nordberg H.P."/>
            <person name="Cantor M.N."/>
            <person name="Hua S.X."/>
        </authorList>
    </citation>
    <scope>NUCLEOTIDE SEQUENCE [LARGE SCALE GENOMIC DNA]</scope>
    <source>
        <strain evidence="3">h7</strain>
    </source>
</reference>
<dbReference type="EMBL" id="KN831789">
    <property type="protein sequence ID" value="KIM38757.1"/>
    <property type="molecule type" value="Genomic_DNA"/>
</dbReference>
<feature type="compositionally biased region" description="Pro residues" evidence="1">
    <location>
        <begin position="1"/>
        <end position="10"/>
    </location>
</feature>
<organism evidence="2 3">
    <name type="scientific">Hebeloma cylindrosporum</name>
    <dbReference type="NCBI Taxonomy" id="76867"/>
    <lineage>
        <taxon>Eukaryota</taxon>
        <taxon>Fungi</taxon>
        <taxon>Dikarya</taxon>
        <taxon>Basidiomycota</taxon>
        <taxon>Agaricomycotina</taxon>
        <taxon>Agaricomycetes</taxon>
        <taxon>Agaricomycetidae</taxon>
        <taxon>Agaricales</taxon>
        <taxon>Agaricineae</taxon>
        <taxon>Hymenogastraceae</taxon>
        <taxon>Hebeloma</taxon>
    </lineage>
</organism>
<evidence type="ECO:0000313" key="2">
    <source>
        <dbReference type="EMBL" id="KIM38757.1"/>
    </source>
</evidence>
<dbReference type="Proteomes" id="UP000053424">
    <property type="component" value="Unassembled WGS sequence"/>
</dbReference>
<protein>
    <submittedName>
        <fullName evidence="2">Uncharacterized protein</fullName>
    </submittedName>
</protein>